<sequence length="397" mass="44135">MKQPTAVILTAGCRLNQSESDALRHRLMLQGVAVVESPEEADTVYVNTCTVTGQADRSSNQLVRRACRTEHRPRVIVLGCLAERSPEQVRRIEGVGEVWSNEKKQAEIAGIDPAPVRSRAILKVQDGCDRRCSYCVVSGLRGEPRSVPASDVRKQFEQLLARGFHEVVLTGLNLGTYHDGDTTLAGLLDRLLEVCRDARIRLASVEPDTFDDDLVSAIADSRVCPHFHIPLQSGDDAVLAGMNRRYGTAEFGRLVERIIRIRPDVNIGMDVIVGYPGETEESFRRTRDYLARIPVCYLHVFPFSPRPGTEQGSDEPVRSQVARERVAELRVFSDRRRKEYQARFVGTARPSIVETTRTALTDNYLRLGLTRAGRFEPKALVSLLIGQEDAALTGGPC</sequence>
<dbReference type="InterPro" id="IPR023404">
    <property type="entry name" value="rSAM_horseshoe"/>
</dbReference>
<dbReference type="PROSITE" id="PS51918">
    <property type="entry name" value="RADICAL_SAM"/>
    <property type="match status" value="1"/>
</dbReference>
<dbReference type="Proteomes" id="UP000779900">
    <property type="component" value="Unassembled WGS sequence"/>
</dbReference>
<evidence type="ECO:0000256" key="4">
    <source>
        <dbReference type="ARBA" id="ARBA00022691"/>
    </source>
</evidence>
<evidence type="ECO:0000256" key="5">
    <source>
        <dbReference type="ARBA" id="ARBA00022723"/>
    </source>
</evidence>
<dbReference type="GO" id="GO:0051539">
    <property type="term" value="F:4 iron, 4 sulfur cluster binding"/>
    <property type="evidence" value="ECO:0007669"/>
    <property type="project" value="UniProtKB-KW"/>
</dbReference>
<comment type="cofactor">
    <cofactor evidence="1">
        <name>[4Fe-4S] cluster</name>
        <dbReference type="ChEBI" id="CHEBI:49883"/>
    </cofactor>
</comment>
<dbReference type="Gene3D" id="3.40.50.12160">
    <property type="entry name" value="Methylthiotransferase, N-terminal domain"/>
    <property type="match status" value="1"/>
</dbReference>
<dbReference type="SUPFAM" id="SSF102114">
    <property type="entry name" value="Radical SAM enzymes"/>
    <property type="match status" value="1"/>
</dbReference>
<keyword evidence="4" id="KW-0949">S-adenosyl-L-methionine</keyword>
<evidence type="ECO:0000256" key="3">
    <source>
        <dbReference type="ARBA" id="ARBA00022679"/>
    </source>
</evidence>
<organism evidence="10 11">
    <name type="scientific">candidate division WOR-3 bacterium</name>
    <dbReference type="NCBI Taxonomy" id="2052148"/>
    <lineage>
        <taxon>Bacteria</taxon>
        <taxon>Bacteria division WOR-3</taxon>
    </lineage>
</organism>
<dbReference type="SMART" id="SM00729">
    <property type="entry name" value="Elp3"/>
    <property type="match status" value="1"/>
</dbReference>
<dbReference type="InterPro" id="IPR058240">
    <property type="entry name" value="rSAM_sf"/>
</dbReference>
<keyword evidence="3" id="KW-0808">Transferase</keyword>
<dbReference type="PANTHER" id="PTHR11918:SF45">
    <property type="entry name" value="THREONYLCARBAMOYLADENOSINE TRNA METHYLTHIOTRANSFERASE"/>
    <property type="match status" value="1"/>
</dbReference>
<dbReference type="InterPro" id="IPR013848">
    <property type="entry name" value="Methylthiotransferase_N"/>
</dbReference>
<evidence type="ECO:0000313" key="11">
    <source>
        <dbReference type="Proteomes" id="UP000779900"/>
    </source>
</evidence>
<dbReference type="Pfam" id="PF00919">
    <property type="entry name" value="UPF0004"/>
    <property type="match status" value="1"/>
</dbReference>
<dbReference type="GO" id="GO:0035598">
    <property type="term" value="F:tRNA (N(6)-L-threonylcarbamoyladenosine(37)-C(2))-methylthiotransferase activity"/>
    <property type="evidence" value="ECO:0007669"/>
    <property type="project" value="TreeGrafter"/>
</dbReference>
<comment type="caution">
    <text evidence="10">The sequence shown here is derived from an EMBL/GenBank/DDBJ whole genome shotgun (WGS) entry which is preliminary data.</text>
</comment>
<dbReference type="EMBL" id="VGIR01000075">
    <property type="protein sequence ID" value="MBM3332310.1"/>
    <property type="molecule type" value="Genomic_DNA"/>
</dbReference>
<dbReference type="InterPro" id="IPR006638">
    <property type="entry name" value="Elp3/MiaA/NifB-like_rSAM"/>
</dbReference>
<feature type="domain" description="Radical SAM core" evidence="9">
    <location>
        <begin position="114"/>
        <end position="339"/>
    </location>
</feature>
<dbReference type="InterPro" id="IPR038135">
    <property type="entry name" value="Methylthiotransferase_N_sf"/>
</dbReference>
<gene>
    <name evidence="10" type="ORF">FJY68_10780</name>
</gene>
<feature type="domain" description="MTTase N-terminal" evidence="8">
    <location>
        <begin position="4"/>
        <end position="116"/>
    </location>
</feature>
<dbReference type="CDD" id="cd01335">
    <property type="entry name" value="Radical_SAM"/>
    <property type="match status" value="1"/>
</dbReference>
<keyword evidence="7" id="KW-0411">Iron-sulfur</keyword>
<name>A0A938BS65_UNCW3</name>
<evidence type="ECO:0000259" key="9">
    <source>
        <dbReference type="PROSITE" id="PS51918"/>
    </source>
</evidence>
<dbReference type="SFLD" id="SFLDS00029">
    <property type="entry name" value="Radical_SAM"/>
    <property type="match status" value="1"/>
</dbReference>
<protein>
    <submittedName>
        <fullName evidence="10">Radical SAM protein</fullName>
    </submittedName>
</protein>
<dbReference type="PANTHER" id="PTHR11918">
    <property type="entry name" value="RADICAL SAM PROTEINS"/>
    <property type="match status" value="1"/>
</dbReference>
<keyword evidence="5" id="KW-0479">Metal-binding</keyword>
<dbReference type="Pfam" id="PF04055">
    <property type="entry name" value="Radical_SAM"/>
    <property type="match status" value="1"/>
</dbReference>
<accession>A0A938BS65</accession>
<dbReference type="PROSITE" id="PS01278">
    <property type="entry name" value="MTTASE_RADICAL"/>
    <property type="match status" value="1"/>
</dbReference>
<dbReference type="PROSITE" id="PS51449">
    <property type="entry name" value="MTTASE_N"/>
    <property type="match status" value="1"/>
</dbReference>
<dbReference type="GO" id="GO:0046872">
    <property type="term" value="F:metal ion binding"/>
    <property type="evidence" value="ECO:0007669"/>
    <property type="project" value="UniProtKB-KW"/>
</dbReference>
<evidence type="ECO:0000259" key="8">
    <source>
        <dbReference type="PROSITE" id="PS51449"/>
    </source>
</evidence>
<evidence type="ECO:0000256" key="2">
    <source>
        <dbReference type="ARBA" id="ARBA00022485"/>
    </source>
</evidence>
<evidence type="ECO:0000256" key="1">
    <source>
        <dbReference type="ARBA" id="ARBA00001966"/>
    </source>
</evidence>
<evidence type="ECO:0000256" key="6">
    <source>
        <dbReference type="ARBA" id="ARBA00023004"/>
    </source>
</evidence>
<dbReference type="Gene3D" id="3.80.30.20">
    <property type="entry name" value="tm_1862 like domain"/>
    <property type="match status" value="1"/>
</dbReference>
<keyword evidence="2" id="KW-0004">4Fe-4S</keyword>
<dbReference type="AlphaFoldDB" id="A0A938BS65"/>
<reference evidence="10" key="1">
    <citation type="submission" date="2019-03" db="EMBL/GenBank/DDBJ databases">
        <title>Lake Tanganyika Metagenome-Assembled Genomes (MAGs).</title>
        <authorList>
            <person name="Tran P."/>
        </authorList>
    </citation>
    <scope>NUCLEOTIDE SEQUENCE</scope>
    <source>
        <strain evidence="10">K_DeepCast_150m_m2_040</strain>
    </source>
</reference>
<keyword evidence="6" id="KW-0408">Iron</keyword>
<evidence type="ECO:0000313" key="10">
    <source>
        <dbReference type="EMBL" id="MBM3332310.1"/>
    </source>
</evidence>
<proteinExistence type="predicted"/>
<dbReference type="InterPro" id="IPR007197">
    <property type="entry name" value="rSAM"/>
</dbReference>
<evidence type="ECO:0000256" key="7">
    <source>
        <dbReference type="ARBA" id="ARBA00023014"/>
    </source>
</evidence>
<dbReference type="InterPro" id="IPR020612">
    <property type="entry name" value="Methylthiotransferase_CS"/>
</dbReference>
<dbReference type="SFLD" id="SFLDG01082">
    <property type="entry name" value="B12-binding_domain_containing"/>
    <property type="match status" value="1"/>
</dbReference>